<dbReference type="InterPro" id="IPR006059">
    <property type="entry name" value="SBP"/>
</dbReference>
<dbReference type="PROSITE" id="PS01037">
    <property type="entry name" value="SBP_BACTERIAL_1"/>
    <property type="match status" value="1"/>
</dbReference>
<evidence type="ECO:0000256" key="7">
    <source>
        <dbReference type="ARBA" id="ARBA00023288"/>
    </source>
</evidence>
<keyword evidence="6" id="KW-0564">Palmitate</keyword>
<dbReference type="Proteomes" id="UP001596310">
    <property type="component" value="Unassembled WGS sequence"/>
</dbReference>
<evidence type="ECO:0000256" key="6">
    <source>
        <dbReference type="ARBA" id="ARBA00023139"/>
    </source>
</evidence>
<evidence type="ECO:0000256" key="8">
    <source>
        <dbReference type="SAM" id="SignalP"/>
    </source>
</evidence>
<dbReference type="InterPro" id="IPR006061">
    <property type="entry name" value="SBP_1_CS"/>
</dbReference>
<evidence type="ECO:0000256" key="2">
    <source>
        <dbReference type="ARBA" id="ARBA00022448"/>
    </source>
</evidence>
<dbReference type="PANTHER" id="PTHR43649:SF33">
    <property type="entry name" value="POLYGALACTURONAN_RHAMNOGALACTURONAN-BINDING PROTEIN YTCQ"/>
    <property type="match status" value="1"/>
</dbReference>
<keyword evidence="3" id="KW-1003">Cell membrane</keyword>
<reference evidence="10" key="1">
    <citation type="journal article" date="2019" name="Int. J. Syst. Evol. Microbiol.">
        <title>The Global Catalogue of Microorganisms (GCM) 10K type strain sequencing project: providing services to taxonomists for standard genome sequencing and annotation.</title>
        <authorList>
            <consortium name="The Broad Institute Genomics Platform"/>
            <consortium name="The Broad Institute Genome Sequencing Center for Infectious Disease"/>
            <person name="Wu L."/>
            <person name="Ma J."/>
        </authorList>
    </citation>
    <scope>NUCLEOTIDE SEQUENCE [LARGE SCALE GENOMIC DNA]</scope>
    <source>
        <strain evidence="10">CCM 8897</strain>
    </source>
</reference>
<evidence type="ECO:0000313" key="9">
    <source>
        <dbReference type="EMBL" id="MFC6316287.1"/>
    </source>
</evidence>
<keyword evidence="2" id="KW-0813">Transport</keyword>
<keyword evidence="7" id="KW-0449">Lipoprotein</keyword>
<comment type="caution">
    <text evidence="9">The sequence shown here is derived from an EMBL/GenBank/DDBJ whole genome shotgun (WGS) entry which is preliminary data.</text>
</comment>
<evidence type="ECO:0000313" key="10">
    <source>
        <dbReference type="Proteomes" id="UP001596310"/>
    </source>
</evidence>
<keyword evidence="10" id="KW-1185">Reference proteome</keyword>
<dbReference type="Pfam" id="PF01547">
    <property type="entry name" value="SBP_bac_1"/>
    <property type="match status" value="1"/>
</dbReference>
<gene>
    <name evidence="9" type="ORF">ACFQHW_12010</name>
</gene>
<dbReference type="RefSeq" id="WP_125599130.1">
    <property type="nucleotide sequence ID" value="NZ_JBHSSM010000029.1"/>
</dbReference>
<feature type="signal peptide" evidence="8">
    <location>
        <begin position="1"/>
        <end position="20"/>
    </location>
</feature>
<feature type="chain" id="PRO_5046242865" evidence="8">
    <location>
        <begin position="21"/>
        <end position="420"/>
    </location>
</feature>
<proteinExistence type="inferred from homology"/>
<accession>A0ABW1UQT3</accession>
<keyword evidence="4 8" id="KW-0732">Signal</keyword>
<evidence type="ECO:0000256" key="3">
    <source>
        <dbReference type="ARBA" id="ARBA00022475"/>
    </source>
</evidence>
<dbReference type="Gene3D" id="3.40.190.10">
    <property type="entry name" value="Periplasmic binding protein-like II"/>
    <property type="match status" value="2"/>
</dbReference>
<comment type="similarity">
    <text evidence="1">Belongs to the bacterial solute-binding protein 1 family.</text>
</comment>
<keyword evidence="5" id="KW-0472">Membrane</keyword>
<protein>
    <submittedName>
        <fullName evidence="9">Extracellular solute-binding protein</fullName>
    </submittedName>
</protein>
<evidence type="ECO:0000256" key="4">
    <source>
        <dbReference type="ARBA" id="ARBA00022729"/>
    </source>
</evidence>
<sequence length="420" mass="46767">MKWVKKIGLGLVLSASLALVGCGQQNQTSQNGVETIEYFNQKKEMSKTLKEIAADFEKENPKIHVKVVDVPNPGDVLKTRMLAGDIPDVVNLYPQNIDFQEWAKAGYFEDLNQKSYLKRIKNNYAEKFAINDKIYNVPLSANVYGFYYNKTAFKKLGLTPPKTWAEFEQLVTTIKAKKQTAFAIAGTEGWTLNGYHQLALATITGGGKQANQLLRFSKVNGISAKSKAMQADFNRLDLLRRPGAMQKNWQGAGYNDAVVAFAKGNALIMPNGSWALPVIKQQEPKFEIGTFAFPAAEAGKELTVGSADLAMSISAKSKHKKAANKFVEYFTRATTMQKYYDVDGSPVAVKGVKTKKDATELAGLTRLAFTKRHMVWLAQDWTSENDFFTATTNYLSTGNKQELVRDLNTFFNPMKADVKK</sequence>
<dbReference type="EMBL" id="JBHSSM010000029">
    <property type="protein sequence ID" value="MFC6316287.1"/>
    <property type="molecule type" value="Genomic_DNA"/>
</dbReference>
<evidence type="ECO:0000256" key="1">
    <source>
        <dbReference type="ARBA" id="ARBA00008520"/>
    </source>
</evidence>
<name>A0ABW1UQT3_9LACO</name>
<organism evidence="9 10">
    <name type="scientific">Lapidilactobacillus achengensis</name>
    <dbReference type="NCBI Taxonomy" id="2486000"/>
    <lineage>
        <taxon>Bacteria</taxon>
        <taxon>Bacillati</taxon>
        <taxon>Bacillota</taxon>
        <taxon>Bacilli</taxon>
        <taxon>Lactobacillales</taxon>
        <taxon>Lactobacillaceae</taxon>
        <taxon>Lapidilactobacillus</taxon>
    </lineage>
</organism>
<dbReference type="SUPFAM" id="SSF53850">
    <property type="entry name" value="Periplasmic binding protein-like II"/>
    <property type="match status" value="1"/>
</dbReference>
<evidence type="ECO:0000256" key="5">
    <source>
        <dbReference type="ARBA" id="ARBA00023136"/>
    </source>
</evidence>
<dbReference type="InterPro" id="IPR050490">
    <property type="entry name" value="Bact_solute-bd_prot1"/>
</dbReference>
<dbReference type="PROSITE" id="PS51257">
    <property type="entry name" value="PROKAR_LIPOPROTEIN"/>
    <property type="match status" value="1"/>
</dbReference>
<dbReference type="PANTHER" id="PTHR43649">
    <property type="entry name" value="ARABINOSE-BINDING PROTEIN-RELATED"/>
    <property type="match status" value="1"/>
</dbReference>